<feature type="transmembrane region" description="Helical" evidence="1">
    <location>
        <begin position="34"/>
        <end position="55"/>
    </location>
</feature>
<evidence type="ECO:0000313" key="2">
    <source>
        <dbReference type="EMBL" id="QGY79369.1"/>
    </source>
</evidence>
<feature type="transmembrane region" description="Helical" evidence="1">
    <location>
        <begin position="258"/>
        <end position="282"/>
    </location>
</feature>
<organism evidence="2 3">
    <name type="scientific">Sphingorhabdus lacus</name>
    <dbReference type="NCBI Taxonomy" id="392610"/>
    <lineage>
        <taxon>Bacteria</taxon>
        <taxon>Pseudomonadati</taxon>
        <taxon>Pseudomonadota</taxon>
        <taxon>Alphaproteobacteria</taxon>
        <taxon>Sphingomonadales</taxon>
        <taxon>Sphingomonadaceae</taxon>
        <taxon>Sphingorhabdus</taxon>
    </lineage>
</organism>
<evidence type="ECO:0000313" key="3">
    <source>
        <dbReference type="Proteomes" id="UP000428803"/>
    </source>
</evidence>
<feature type="transmembrane region" description="Helical" evidence="1">
    <location>
        <begin position="214"/>
        <end position="238"/>
    </location>
</feature>
<protein>
    <submittedName>
        <fullName evidence="2">DUF898 domain-containing protein</fullName>
    </submittedName>
</protein>
<accession>A0A6I6L2A4</accession>
<proteinExistence type="predicted"/>
<dbReference type="KEGG" id="slaa:EUU25_01250"/>
<feature type="transmembrane region" description="Helical" evidence="1">
    <location>
        <begin position="307"/>
        <end position="331"/>
    </location>
</feature>
<keyword evidence="1" id="KW-0812">Transmembrane</keyword>
<feature type="transmembrane region" description="Helical" evidence="1">
    <location>
        <begin position="172"/>
        <end position="191"/>
    </location>
</feature>
<dbReference type="EMBL" id="CP035733">
    <property type="protein sequence ID" value="QGY79369.1"/>
    <property type="molecule type" value="Genomic_DNA"/>
</dbReference>
<dbReference type="Proteomes" id="UP000428803">
    <property type="component" value="Chromosome"/>
</dbReference>
<keyword evidence="1" id="KW-0472">Membrane</keyword>
<keyword evidence="3" id="KW-1185">Reference proteome</keyword>
<evidence type="ECO:0000256" key="1">
    <source>
        <dbReference type="SAM" id="Phobius"/>
    </source>
</evidence>
<name>A0A6I6L2A4_9SPHN</name>
<reference evidence="3" key="1">
    <citation type="submission" date="2019-01" db="EMBL/GenBank/DDBJ databases">
        <title>Sphingorhabdus lacus sp.nov., isolated from an oligotrophic freshwater lake.</title>
        <authorList>
            <person name="Park M."/>
        </authorList>
    </citation>
    <scope>NUCLEOTIDE SEQUENCE [LARGE SCALE GENOMIC DNA]</scope>
    <source>
        <strain evidence="3">IMCC1753</strain>
    </source>
</reference>
<dbReference type="InterPro" id="IPR010295">
    <property type="entry name" value="DUF898"/>
</dbReference>
<gene>
    <name evidence="2" type="ORF">EUU25_01250</name>
</gene>
<feature type="transmembrane region" description="Helical" evidence="1">
    <location>
        <begin position="84"/>
        <end position="106"/>
    </location>
</feature>
<dbReference type="Pfam" id="PF05987">
    <property type="entry name" value="DUF898"/>
    <property type="match status" value="1"/>
</dbReference>
<dbReference type="AlphaFoldDB" id="A0A6I6L2A4"/>
<keyword evidence="1" id="KW-1133">Transmembrane helix</keyword>
<sequence>METLPKAKGFGGCLVDLEIEPEQRFGFSGNWREFAPIALSNALLTLVTLGIYRFWAIRREREYLWSHTWLLDEWLEWTGTAKELLVGFIFAAILLGGPLLILQFGIQALVFQGYGTAAIVVSVITLLFFNFVVGVARFRALRYRLNRTYWKGIRGGSDEPGWAYGFSNLWKWVANYLSLGSAVAWSMTTLWNDKWNQMSFGNIPFRSTAKVRPVLVPFICLYLTPILLMIVTVTYILVQGTMIQGVYVFIDAPPAIRLAFFLLIAFLIYTLISLIFVIYYAAFFRNAISQLSWGDLRFSFEAEGGEWFMLFLVDALIIIATLGIGSFFLGYRHWAFFAKHMAVHGELDEAVLQQTSTRNEKYSDGWLDAMDIGAF</sequence>
<feature type="transmembrane region" description="Helical" evidence="1">
    <location>
        <begin position="118"/>
        <end position="138"/>
    </location>
</feature>